<evidence type="ECO:0000313" key="3">
    <source>
        <dbReference type="Proteomes" id="UP000537989"/>
    </source>
</evidence>
<dbReference type="AlphaFoldDB" id="A0AAN6BY30"/>
<keyword evidence="3" id="KW-1185">Reference proteome</keyword>
<reference evidence="2 3" key="1">
    <citation type="submission" date="2020-02" db="EMBL/GenBank/DDBJ databases">
        <title>Identification and distribution of gene clusters putatively required for synthesis of sphingolipid metabolism inhibitors in phylogenetically diverse species of the filamentous fungus Fusarium.</title>
        <authorList>
            <person name="Kim H.-S."/>
            <person name="Busman M."/>
            <person name="Brown D.W."/>
            <person name="Divon H."/>
            <person name="Uhlig S."/>
            <person name="Proctor R.H."/>
        </authorList>
    </citation>
    <scope>NUCLEOTIDE SEQUENCE [LARGE SCALE GENOMIC DNA]</scope>
    <source>
        <strain evidence="2 3">NRRL 2903</strain>
    </source>
</reference>
<protein>
    <recommendedName>
        <fullName evidence="1">Aminoglycoside phosphotransferase domain-containing protein</fullName>
    </recommendedName>
</protein>
<accession>A0AAN6BY30</accession>
<name>A0AAN6BY30_FUSAU</name>
<organism evidence="2 3">
    <name type="scientific">Fusarium austroamericanum</name>
    <dbReference type="NCBI Taxonomy" id="282268"/>
    <lineage>
        <taxon>Eukaryota</taxon>
        <taxon>Fungi</taxon>
        <taxon>Dikarya</taxon>
        <taxon>Ascomycota</taxon>
        <taxon>Pezizomycotina</taxon>
        <taxon>Sordariomycetes</taxon>
        <taxon>Hypocreomycetidae</taxon>
        <taxon>Hypocreales</taxon>
        <taxon>Nectriaceae</taxon>
        <taxon>Fusarium</taxon>
    </lineage>
</organism>
<comment type="caution">
    <text evidence="2">The sequence shown here is derived from an EMBL/GenBank/DDBJ whole genome shotgun (WGS) entry which is preliminary data.</text>
</comment>
<proteinExistence type="predicted"/>
<dbReference type="Proteomes" id="UP000537989">
    <property type="component" value="Unassembled WGS sequence"/>
</dbReference>
<evidence type="ECO:0000259" key="1">
    <source>
        <dbReference type="Pfam" id="PF01636"/>
    </source>
</evidence>
<dbReference type="PANTHER" id="PTHR21310">
    <property type="entry name" value="AMINOGLYCOSIDE PHOSPHOTRANSFERASE-RELATED-RELATED"/>
    <property type="match status" value="1"/>
</dbReference>
<dbReference type="InterPro" id="IPR051678">
    <property type="entry name" value="AGP_Transferase"/>
</dbReference>
<feature type="domain" description="Aminoglycoside phosphotransferase" evidence="1">
    <location>
        <begin position="88"/>
        <end position="157"/>
    </location>
</feature>
<dbReference type="Pfam" id="PF01636">
    <property type="entry name" value="APH"/>
    <property type="match status" value="1"/>
</dbReference>
<dbReference type="Gene3D" id="3.90.1200.10">
    <property type="match status" value="1"/>
</dbReference>
<evidence type="ECO:0000313" key="2">
    <source>
        <dbReference type="EMBL" id="KAF5234541.1"/>
    </source>
</evidence>
<dbReference type="EMBL" id="JAAMOD010000228">
    <property type="protein sequence ID" value="KAF5234541.1"/>
    <property type="molecule type" value="Genomic_DNA"/>
</dbReference>
<dbReference type="InterPro" id="IPR011009">
    <property type="entry name" value="Kinase-like_dom_sf"/>
</dbReference>
<dbReference type="InterPro" id="IPR002575">
    <property type="entry name" value="Aminoglycoside_PTrfase"/>
</dbReference>
<gene>
    <name evidence="2" type="ORF">FAUST_7521</name>
</gene>
<sequence length="188" mass="22086">MSQEINASWCIAVSNTRAAYSYSWRESQVKTWRKGGHKDQKSKNGIGVVNVDGGPIFDQRLPDKSFWGPFVTIQDFHQELRHGLELRDDEEAFPGLRELIEFHNSSMQRSVFTHGDLSSFNIMAVDDKVTGIVDWETAGWMPPYWEYTSVWHVNPRNVFWKDAIDEFLEPLPYELEMEKIRRQYFSEF</sequence>
<dbReference type="SUPFAM" id="SSF56112">
    <property type="entry name" value="Protein kinase-like (PK-like)"/>
    <property type="match status" value="1"/>
</dbReference>
<dbReference type="PANTHER" id="PTHR21310:SF55">
    <property type="entry name" value="AMINOGLYCOSIDE PHOSPHOTRANSFERASE DOMAIN-CONTAINING PROTEIN"/>
    <property type="match status" value="1"/>
</dbReference>